<dbReference type="AlphaFoldDB" id="A0AB33GWH7"/>
<accession>A0AB33GWH7</accession>
<gene>
    <name evidence="1" type="ORF">AM363_08140</name>
</gene>
<dbReference type="EMBL" id="CP032184">
    <property type="protein sequence ID" value="AXZ46925.1"/>
    <property type="molecule type" value="Genomic_DNA"/>
</dbReference>
<reference evidence="1 2" key="1">
    <citation type="submission" date="2018-09" db="EMBL/GenBank/DDBJ databases">
        <title>Whole genome sequencing of Citrobacter freundii AR_0116.</title>
        <authorList>
            <person name="Conlan S."/>
            <person name="Thomas P.J."/>
            <person name="Mullikin J."/>
            <person name="Frank K.M."/>
            <person name="Segre J.A."/>
        </authorList>
    </citation>
    <scope>NUCLEOTIDE SEQUENCE [LARGE SCALE GENOMIC DNA]</scope>
    <source>
        <strain evidence="1 2">AR_0116</strain>
    </source>
</reference>
<sequence length="63" mass="7108">MEMRELKRQLAEDTAFSKMYRKIMTGPACWWSKLIAVACEVISTNLAPDKPCAGGFCPHNSHH</sequence>
<evidence type="ECO:0000313" key="1">
    <source>
        <dbReference type="EMBL" id="AXZ46925.1"/>
    </source>
</evidence>
<protein>
    <submittedName>
        <fullName evidence="1">Uncharacterized protein</fullName>
    </submittedName>
</protein>
<evidence type="ECO:0000313" key="2">
    <source>
        <dbReference type="Proteomes" id="UP000263627"/>
    </source>
</evidence>
<organism evidence="1 2">
    <name type="scientific">Citrobacter freundii</name>
    <dbReference type="NCBI Taxonomy" id="546"/>
    <lineage>
        <taxon>Bacteria</taxon>
        <taxon>Pseudomonadati</taxon>
        <taxon>Pseudomonadota</taxon>
        <taxon>Gammaproteobacteria</taxon>
        <taxon>Enterobacterales</taxon>
        <taxon>Enterobacteriaceae</taxon>
        <taxon>Citrobacter</taxon>
        <taxon>Citrobacter freundii complex</taxon>
    </lineage>
</organism>
<proteinExistence type="predicted"/>
<name>A0AB33GWH7_CITFR</name>
<dbReference type="Proteomes" id="UP000263627">
    <property type="component" value="Chromosome"/>
</dbReference>